<dbReference type="EMBL" id="JANPWB010000002">
    <property type="protein sequence ID" value="KAJ1205187.1"/>
    <property type="molecule type" value="Genomic_DNA"/>
</dbReference>
<proteinExistence type="predicted"/>
<evidence type="ECO:0000313" key="3">
    <source>
        <dbReference type="Proteomes" id="UP001066276"/>
    </source>
</evidence>
<sequence length="111" mass="11442">MSPWTGLARAAEAGQREARGGDRAGPLTRRTAWGQTAGSQLDGGDGGGLGLRAPKVVVRGGPGSFGQRKGAHGRCAAWAYGPERLEIACGTVWRGPEGLVARGLLCLSAMW</sequence>
<accession>A0AAV7VY28</accession>
<organism evidence="2 3">
    <name type="scientific">Pleurodeles waltl</name>
    <name type="common">Iberian ribbed newt</name>
    <dbReference type="NCBI Taxonomy" id="8319"/>
    <lineage>
        <taxon>Eukaryota</taxon>
        <taxon>Metazoa</taxon>
        <taxon>Chordata</taxon>
        <taxon>Craniata</taxon>
        <taxon>Vertebrata</taxon>
        <taxon>Euteleostomi</taxon>
        <taxon>Amphibia</taxon>
        <taxon>Batrachia</taxon>
        <taxon>Caudata</taxon>
        <taxon>Salamandroidea</taxon>
        <taxon>Salamandridae</taxon>
        <taxon>Pleurodelinae</taxon>
        <taxon>Pleurodeles</taxon>
    </lineage>
</organism>
<dbReference type="AlphaFoldDB" id="A0AAV7VY28"/>
<protein>
    <submittedName>
        <fullName evidence="2">Uncharacterized protein</fullName>
    </submittedName>
</protein>
<gene>
    <name evidence="2" type="ORF">NDU88_000622</name>
</gene>
<comment type="caution">
    <text evidence="2">The sequence shown here is derived from an EMBL/GenBank/DDBJ whole genome shotgun (WGS) entry which is preliminary data.</text>
</comment>
<reference evidence="2" key="1">
    <citation type="journal article" date="2022" name="bioRxiv">
        <title>Sequencing and chromosome-scale assembly of the giantPleurodeles waltlgenome.</title>
        <authorList>
            <person name="Brown T."/>
            <person name="Elewa A."/>
            <person name="Iarovenko S."/>
            <person name="Subramanian E."/>
            <person name="Araus A.J."/>
            <person name="Petzold A."/>
            <person name="Susuki M."/>
            <person name="Suzuki K.-i.T."/>
            <person name="Hayashi T."/>
            <person name="Toyoda A."/>
            <person name="Oliveira C."/>
            <person name="Osipova E."/>
            <person name="Leigh N.D."/>
            <person name="Simon A."/>
            <person name="Yun M.H."/>
        </authorList>
    </citation>
    <scope>NUCLEOTIDE SEQUENCE</scope>
    <source>
        <strain evidence="2">20211129_DDA</strain>
        <tissue evidence="2">Liver</tissue>
    </source>
</reference>
<feature type="region of interest" description="Disordered" evidence="1">
    <location>
        <begin position="1"/>
        <end position="48"/>
    </location>
</feature>
<evidence type="ECO:0000256" key="1">
    <source>
        <dbReference type="SAM" id="MobiDB-lite"/>
    </source>
</evidence>
<keyword evidence="3" id="KW-1185">Reference proteome</keyword>
<name>A0AAV7VY28_PLEWA</name>
<evidence type="ECO:0000313" key="2">
    <source>
        <dbReference type="EMBL" id="KAJ1205187.1"/>
    </source>
</evidence>
<dbReference type="Proteomes" id="UP001066276">
    <property type="component" value="Chromosome 1_2"/>
</dbReference>